<dbReference type="CDD" id="cd03057">
    <property type="entry name" value="GST_N_Beta"/>
    <property type="match status" value="1"/>
</dbReference>
<dbReference type="PANTHER" id="PTHR44051">
    <property type="entry name" value="GLUTATHIONE S-TRANSFERASE-RELATED"/>
    <property type="match status" value="1"/>
</dbReference>
<dbReference type="Pfam" id="PF02798">
    <property type="entry name" value="GST_N"/>
    <property type="match status" value="1"/>
</dbReference>
<dbReference type="AlphaFoldDB" id="A0A3N4VE61"/>
<dbReference type="InterPro" id="IPR036282">
    <property type="entry name" value="Glutathione-S-Trfase_C_sf"/>
</dbReference>
<dbReference type="PROSITE" id="PS50405">
    <property type="entry name" value="GST_CTER"/>
    <property type="match status" value="1"/>
</dbReference>
<dbReference type="InterPro" id="IPR036249">
    <property type="entry name" value="Thioredoxin-like_sf"/>
</dbReference>
<feature type="domain" description="GST N-terminal" evidence="1">
    <location>
        <begin position="1"/>
        <end position="81"/>
    </location>
</feature>
<dbReference type="RefSeq" id="WP_123792284.1">
    <property type="nucleotide sequence ID" value="NZ_RKQK01000001.1"/>
</dbReference>
<dbReference type="PROSITE" id="PS50404">
    <property type="entry name" value="GST_NTER"/>
    <property type="match status" value="1"/>
</dbReference>
<accession>A0A3N4VE61</accession>
<evidence type="ECO:0000259" key="2">
    <source>
        <dbReference type="PROSITE" id="PS50405"/>
    </source>
</evidence>
<feature type="domain" description="GST C-terminal" evidence="2">
    <location>
        <begin position="86"/>
        <end position="211"/>
    </location>
</feature>
<comment type="caution">
    <text evidence="3">The sequence shown here is derived from an EMBL/GenBank/DDBJ whole genome shotgun (WGS) entry which is preliminary data.</text>
</comment>
<sequence length="221" mass="24234">MSLTLYAAPGACSRVPMMTLEEAGADYDVKLVRFMKGEHKRPDYLAMHPAGKVPLLMTNDGPVTQNVAIARYLAAQFDGLLPKAATAFEDAQITADLAFCADTVHPVVTRMRMPMFMVEGDEAMASVRAKAMDAMAPLAQLINTRLGKGNWWYGDAWSVMDAYVYWIWFRITGAGFSGAEFSHWAAHAAAMELRPAIQRALAKDAELQATLEAEGLAPKFK</sequence>
<gene>
    <name evidence="3" type="ORF">EDD53_1283</name>
</gene>
<keyword evidence="4" id="KW-1185">Reference proteome</keyword>
<dbReference type="Gene3D" id="3.40.30.10">
    <property type="entry name" value="Glutaredoxin"/>
    <property type="match status" value="1"/>
</dbReference>
<dbReference type="SFLD" id="SFLDG00358">
    <property type="entry name" value="Main_(cytGST)"/>
    <property type="match status" value="1"/>
</dbReference>
<reference evidence="3 4" key="1">
    <citation type="submission" date="2018-11" db="EMBL/GenBank/DDBJ databases">
        <title>Genomic Encyclopedia of Type Strains, Phase IV (KMG-IV): sequencing the most valuable type-strain genomes for metagenomic binning, comparative biology and taxonomic classification.</title>
        <authorList>
            <person name="Goeker M."/>
        </authorList>
    </citation>
    <scope>NUCLEOTIDE SEQUENCE [LARGE SCALE GENOMIC DNA]</scope>
    <source>
        <strain evidence="3 4">DSM 104731</strain>
    </source>
</reference>
<organism evidence="3 4">
    <name type="scientific">Pacificibacter maritimus</name>
    <dbReference type="NCBI Taxonomy" id="762213"/>
    <lineage>
        <taxon>Bacteria</taxon>
        <taxon>Pseudomonadati</taxon>
        <taxon>Pseudomonadota</taxon>
        <taxon>Alphaproteobacteria</taxon>
        <taxon>Rhodobacterales</taxon>
        <taxon>Roseobacteraceae</taxon>
        <taxon>Pacificibacter</taxon>
    </lineage>
</organism>
<evidence type="ECO:0000313" key="3">
    <source>
        <dbReference type="EMBL" id="RPE72140.1"/>
    </source>
</evidence>
<dbReference type="PANTHER" id="PTHR44051:SF8">
    <property type="entry name" value="GLUTATHIONE S-TRANSFERASE GSTA"/>
    <property type="match status" value="1"/>
</dbReference>
<dbReference type="OrthoDB" id="7583243at2"/>
<dbReference type="InterPro" id="IPR010987">
    <property type="entry name" value="Glutathione-S-Trfase_C-like"/>
</dbReference>
<dbReference type="SUPFAM" id="SSF52833">
    <property type="entry name" value="Thioredoxin-like"/>
    <property type="match status" value="1"/>
</dbReference>
<proteinExistence type="predicted"/>
<dbReference type="EMBL" id="RKQK01000001">
    <property type="protein sequence ID" value="RPE72140.1"/>
    <property type="molecule type" value="Genomic_DNA"/>
</dbReference>
<keyword evidence="3" id="KW-0808">Transferase</keyword>
<name>A0A3N4VE61_9RHOB</name>
<dbReference type="Proteomes" id="UP000269689">
    <property type="component" value="Unassembled WGS sequence"/>
</dbReference>
<dbReference type="SFLD" id="SFLDG01150">
    <property type="entry name" value="Main.1:_Beta-like"/>
    <property type="match status" value="1"/>
</dbReference>
<evidence type="ECO:0000313" key="4">
    <source>
        <dbReference type="Proteomes" id="UP000269689"/>
    </source>
</evidence>
<protein>
    <submittedName>
        <fullName evidence="3">Glutathione S-transferase</fullName>
    </submittedName>
</protein>
<dbReference type="SFLD" id="SFLDS00019">
    <property type="entry name" value="Glutathione_Transferase_(cytos"/>
    <property type="match status" value="1"/>
</dbReference>
<dbReference type="InterPro" id="IPR040079">
    <property type="entry name" value="Glutathione_S-Trfase"/>
</dbReference>
<dbReference type="Gene3D" id="1.20.1050.10">
    <property type="match status" value="1"/>
</dbReference>
<dbReference type="GO" id="GO:0016740">
    <property type="term" value="F:transferase activity"/>
    <property type="evidence" value="ECO:0007669"/>
    <property type="project" value="UniProtKB-KW"/>
</dbReference>
<dbReference type="SUPFAM" id="SSF47616">
    <property type="entry name" value="GST C-terminal domain-like"/>
    <property type="match status" value="1"/>
</dbReference>
<evidence type="ECO:0000259" key="1">
    <source>
        <dbReference type="PROSITE" id="PS50404"/>
    </source>
</evidence>
<dbReference type="InterPro" id="IPR004045">
    <property type="entry name" value="Glutathione_S-Trfase_N"/>
</dbReference>